<dbReference type="SUPFAM" id="SSF56815">
    <property type="entry name" value="Sec1/munc18-like (SM) proteins"/>
    <property type="match status" value="1"/>
</dbReference>
<evidence type="ECO:0000313" key="2">
    <source>
        <dbReference type="EMBL" id="EZF53398.1"/>
    </source>
</evidence>
<sequence>MDTSLIEVQRQAILDTIRHAGGREWKVLVVDEGSKRLIDNAVKEDDILNENVTNIEQIEHRRPMNKETDALYILSALPHVVDCVMADLERRRYRKYFLVWTSSMEMEILLEAFDRLLMQYLS</sequence>
<dbReference type="InterPro" id="IPR001619">
    <property type="entry name" value="Sec1-like"/>
</dbReference>
<organism evidence="2">
    <name type="scientific">Trichophyton rubrum CBS 288.86</name>
    <dbReference type="NCBI Taxonomy" id="1215330"/>
    <lineage>
        <taxon>Eukaryota</taxon>
        <taxon>Fungi</taxon>
        <taxon>Dikarya</taxon>
        <taxon>Ascomycota</taxon>
        <taxon>Pezizomycotina</taxon>
        <taxon>Eurotiomycetes</taxon>
        <taxon>Eurotiomycetidae</taxon>
        <taxon>Onygenales</taxon>
        <taxon>Arthrodermataceae</taxon>
        <taxon>Trichophyton</taxon>
    </lineage>
</organism>
<protein>
    <submittedName>
        <fullName evidence="2">Uncharacterized protein</fullName>
    </submittedName>
</protein>
<dbReference type="AlphaFoldDB" id="A0A022W5M1"/>
<dbReference type="Pfam" id="PF00995">
    <property type="entry name" value="Sec1"/>
    <property type="match status" value="1"/>
</dbReference>
<dbReference type="InterPro" id="IPR036045">
    <property type="entry name" value="Sec1-like_sf"/>
</dbReference>
<dbReference type="Gene3D" id="3.40.50.2060">
    <property type="match status" value="1"/>
</dbReference>
<dbReference type="Proteomes" id="UP000023758">
    <property type="component" value="Unassembled WGS sequence"/>
</dbReference>
<dbReference type="GO" id="GO:0016192">
    <property type="term" value="P:vesicle-mediated transport"/>
    <property type="evidence" value="ECO:0007669"/>
    <property type="project" value="InterPro"/>
</dbReference>
<dbReference type="PANTHER" id="PTHR11679">
    <property type="entry name" value="VESICLE PROTEIN SORTING-ASSOCIATED"/>
    <property type="match status" value="1"/>
</dbReference>
<reference evidence="2" key="1">
    <citation type="submission" date="2014-02" db="EMBL/GenBank/DDBJ databases">
        <title>The Genome Sequence of Trichophyton rubrum (morphotype fischeri) CBS 288.86.</title>
        <authorList>
            <consortium name="The Broad Institute Genomics Platform"/>
            <person name="Cuomo C.A."/>
            <person name="White T.C."/>
            <person name="Graser Y."/>
            <person name="Martinez-Rossi N."/>
            <person name="Heitman J."/>
            <person name="Young S.K."/>
            <person name="Zeng Q."/>
            <person name="Gargeya S."/>
            <person name="Abouelleil A."/>
            <person name="Alvarado L."/>
            <person name="Chapman S.B."/>
            <person name="Gainer-Dewar J."/>
            <person name="Goldberg J."/>
            <person name="Griggs A."/>
            <person name="Gujja S."/>
            <person name="Hansen M."/>
            <person name="Howarth C."/>
            <person name="Imamovic A."/>
            <person name="Larimer J."/>
            <person name="Martinez D."/>
            <person name="Murphy C."/>
            <person name="Pearson M.D."/>
            <person name="Persinoti G."/>
            <person name="Poon T."/>
            <person name="Priest M."/>
            <person name="Roberts A.D."/>
            <person name="Saif S."/>
            <person name="Shea T.D."/>
            <person name="Sykes S.N."/>
            <person name="Wortman J."/>
            <person name="Nusbaum C."/>
            <person name="Birren B."/>
        </authorList>
    </citation>
    <scope>NUCLEOTIDE SEQUENCE [LARGE SCALE GENOMIC DNA]</scope>
    <source>
        <strain evidence="2">CBS 288.86</strain>
    </source>
</reference>
<accession>A0A022W5M1</accession>
<name>A0A022W5M1_TRIRU</name>
<evidence type="ECO:0000256" key="1">
    <source>
        <dbReference type="ARBA" id="ARBA00009884"/>
    </source>
</evidence>
<comment type="similarity">
    <text evidence="1">Belongs to the STXBP/unc-18/SEC1 family.</text>
</comment>
<dbReference type="HOGENOM" id="CLU_2276697_0_0_1"/>
<dbReference type="EMBL" id="KK207822">
    <property type="protein sequence ID" value="EZF53398.1"/>
    <property type="molecule type" value="Genomic_DNA"/>
</dbReference>
<dbReference type="InterPro" id="IPR043154">
    <property type="entry name" value="Sec-1-like_dom1"/>
</dbReference>
<gene>
    <name evidence="2" type="ORF">H103_03683</name>
</gene>
<proteinExistence type="inferred from homology"/>